<dbReference type="Proteomes" id="UP001179363">
    <property type="component" value="Unassembled WGS sequence"/>
</dbReference>
<dbReference type="CDD" id="cd18617">
    <property type="entry name" value="GH43_XynB-like"/>
    <property type="match status" value="1"/>
</dbReference>
<dbReference type="Gene3D" id="2.60.120.200">
    <property type="match status" value="1"/>
</dbReference>
<dbReference type="RefSeq" id="WP_236133254.1">
    <property type="nucleotide sequence ID" value="NZ_JAKGTH010000007.1"/>
</dbReference>
<dbReference type="Gene3D" id="2.115.10.20">
    <property type="entry name" value="Glycosyl hydrolase domain, family 43"/>
    <property type="match status" value="1"/>
</dbReference>
<dbReference type="EMBL" id="JAKGTH010000007">
    <property type="protein sequence ID" value="MCF4101103.1"/>
    <property type="molecule type" value="Genomic_DNA"/>
</dbReference>
<organism evidence="6 7">
    <name type="scientific">Gillisia lutea</name>
    <dbReference type="NCBI Taxonomy" id="2909668"/>
    <lineage>
        <taxon>Bacteria</taxon>
        <taxon>Pseudomonadati</taxon>
        <taxon>Bacteroidota</taxon>
        <taxon>Flavobacteriia</taxon>
        <taxon>Flavobacteriales</taxon>
        <taxon>Flavobacteriaceae</taxon>
        <taxon>Gillisia</taxon>
    </lineage>
</organism>
<proteinExistence type="inferred from homology"/>
<evidence type="ECO:0000256" key="2">
    <source>
        <dbReference type="ARBA" id="ARBA00022801"/>
    </source>
</evidence>
<evidence type="ECO:0000313" key="6">
    <source>
        <dbReference type="EMBL" id="MCF4101103.1"/>
    </source>
</evidence>
<dbReference type="InterPro" id="IPR023296">
    <property type="entry name" value="Glyco_hydro_beta-prop_sf"/>
</dbReference>
<accession>A0ABS9EI26</accession>
<dbReference type="SUPFAM" id="SSF49899">
    <property type="entry name" value="Concanavalin A-like lectins/glucanases"/>
    <property type="match status" value="1"/>
</dbReference>
<sequence length="562" mass="63921">MDLKLNTQHKFLCIFIFSVLFSTNKIFGQHTYQNPILAGWYPDPSITDDGKGNYYMVHSTFAFFPGIPIFHSKDLVNWTQIGNVLDRPEQLDLEGFGVSRAIFAPDISYNKGVFYVTCTVVDGPGNFVVTSKNPAGPWSNLVWLPEVKGIDPGLFFDEDKSYIVYNGDAPNNKPEYDGHRTIRMFEFDQKKLTVNGENRILVNGGVDFSKKPIWAEGPRIYKLNGYYYLMTAEGGTAVNHSEMIYRTKDINSKFIPYKNNPILTQRHLDPDRKHPITSAGHADLVKSPNNEWYGIFLAVRPYAGDFYNTGRETFLAPVKWEEDWPIFDLGGEEIKYNYPLPAGTSINKDLFPFSGNFTFTKNFENETLGFNWLFLRTPHKKWFDLKNGMLIMKTRPETIRGTSNPSFIGHRQQHLKGEASIELTFEANSVNESAGIVAFQNETHAYYLCKTLDNTGSVIQLRKMNEQGFEVLASAKIANCNTLGLKISFDGNKYYFKYALESGNWKDLIKNVDGYYLSTRTAGGFVGTTLAMYTTSEGEESDNIAKIDWFEYSGDDDVYKTE</sequence>
<dbReference type="InterPro" id="IPR041542">
    <property type="entry name" value="GH43_C2"/>
</dbReference>
<dbReference type="PANTHER" id="PTHR42812">
    <property type="entry name" value="BETA-XYLOSIDASE"/>
    <property type="match status" value="1"/>
</dbReference>
<evidence type="ECO:0000256" key="3">
    <source>
        <dbReference type="ARBA" id="ARBA00023295"/>
    </source>
</evidence>
<comment type="caution">
    <text evidence="6">The sequence shown here is derived from an EMBL/GenBank/DDBJ whole genome shotgun (WGS) entry which is preliminary data.</text>
</comment>
<evidence type="ECO:0000256" key="4">
    <source>
        <dbReference type="RuleBase" id="RU361187"/>
    </source>
</evidence>
<dbReference type="SUPFAM" id="SSF75005">
    <property type="entry name" value="Arabinanase/levansucrase/invertase"/>
    <property type="match status" value="1"/>
</dbReference>
<keyword evidence="2 4" id="KW-0378">Hydrolase</keyword>
<keyword evidence="7" id="KW-1185">Reference proteome</keyword>
<gene>
    <name evidence="6" type="ORF">L1I30_05455</name>
</gene>
<feature type="domain" description="Beta-xylosidase C-terminal Concanavalin A-like" evidence="5">
    <location>
        <begin position="361"/>
        <end position="553"/>
    </location>
</feature>
<dbReference type="InterPro" id="IPR006710">
    <property type="entry name" value="Glyco_hydro_43"/>
</dbReference>
<evidence type="ECO:0000259" key="5">
    <source>
        <dbReference type="Pfam" id="PF17851"/>
    </source>
</evidence>
<dbReference type="InterPro" id="IPR051795">
    <property type="entry name" value="Glycosyl_Hydrlase_43"/>
</dbReference>
<evidence type="ECO:0000313" key="7">
    <source>
        <dbReference type="Proteomes" id="UP001179363"/>
    </source>
</evidence>
<keyword evidence="3 4" id="KW-0326">Glycosidase</keyword>
<dbReference type="Pfam" id="PF04616">
    <property type="entry name" value="Glyco_hydro_43"/>
    <property type="match status" value="1"/>
</dbReference>
<name>A0ABS9EI26_9FLAO</name>
<reference evidence="6" key="1">
    <citation type="submission" date="2022-01" db="EMBL/GenBank/DDBJ databases">
        <title>Gillisia lutea sp. nov., isolated from marine plastic residues from the Malvarosa beach (Valencia, Spain).</title>
        <authorList>
            <person name="Vidal-Verdu A."/>
            <person name="Molina-Menor E."/>
            <person name="Satari L."/>
            <person name="Pascual J."/>
            <person name="Pereto J."/>
            <person name="Porcar M."/>
        </authorList>
    </citation>
    <scope>NUCLEOTIDE SEQUENCE</scope>
    <source>
        <strain evidence="6">M10.2A</strain>
    </source>
</reference>
<dbReference type="Pfam" id="PF17851">
    <property type="entry name" value="GH43_C2"/>
    <property type="match status" value="1"/>
</dbReference>
<dbReference type="InterPro" id="IPR013320">
    <property type="entry name" value="ConA-like_dom_sf"/>
</dbReference>
<evidence type="ECO:0000256" key="1">
    <source>
        <dbReference type="ARBA" id="ARBA00009865"/>
    </source>
</evidence>
<dbReference type="PANTHER" id="PTHR42812:SF12">
    <property type="entry name" value="BETA-XYLOSIDASE-RELATED"/>
    <property type="match status" value="1"/>
</dbReference>
<dbReference type="GO" id="GO:0016787">
    <property type="term" value="F:hydrolase activity"/>
    <property type="evidence" value="ECO:0007669"/>
    <property type="project" value="UniProtKB-KW"/>
</dbReference>
<protein>
    <submittedName>
        <fullName evidence="6">Glycoside hydrolase family 43 protein</fullName>
    </submittedName>
</protein>
<comment type="similarity">
    <text evidence="1 4">Belongs to the glycosyl hydrolase 43 family.</text>
</comment>